<accession>A0ACB9MAR0</accession>
<proteinExistence type="predicted"/>
<keyword evidence="2" id="KW-1185">Reference proteome</keyword>
<organism evidence="1 2">
    <name type="scientific">Melastoma candidum</name>
    <dbReference type="NCBI Taxonomy" id="119954"/>
    <lineage>
        <taxon>Eukaryota</taxon>
        <taxon>Viridiplantae</taxon>
        <taxon>Streptophyta</taxon>
        <taxon>Embryophyta</taxon>
        <taxon>Tracheophyta</taxon>
        <taxon>Spermatophyta</taxon>
        <taxon>Magnoliopsida</taxon>
        <taxon>eudicotyledons</taxon>
        <taxon>Gunneridae</taxon>
        <taxon>Pentapetalae</taxon>
        <taxon>rosids</taxon>
        <taxon>malvids</taxon>
        <taxon>Myrtales</taxon>
        <taxon>Melastomataceae</taxon>
        <taxon>Melastomatoideae</taxon>
        <taxon>Melastomateae</taxon>
        <taxon>Melastoma</taxon>
    </lineage>
</organism>
<dbReference type="Proteomes" id="UP001057402">
    <property type="component" value="Chromosome 10"/>
</dbReference>
<evidence type="ECO:0000313" key="1">
    <source>
        <dbReference type="EMBL" id="KAI4321292.1"/>
    </source>
</evidence>
<evidence type="ECO:0000313" key="2">
    <source>
        <dbReference type="Proteomes" id="UP001057402"/>
    </source>
</evidence>
<protein>
    <submittedName>
        <fullName evidence="1">Uncharacterized protein</fullName>
    </submittedName>
</protein>
<name>A0ACB9MAR0_9MYRT</name>
<gene>
    <name evidence="1" type="ORF">MLD38_034694</name>
</gene>
<dbReference type="EMBL" id="CM042889">
    <property type="protein sequence ID" value="KAI4321292.1"/>
    <property type="molecule type" value="Genomic_DNA"/>
</dbReference>
<sequence length="74" mass="8431">MASRTPNKPKLAGISDELQKLLDSNMDKAPARRRVREAFKEIQPGLDHVLFKVLVFVLQGERGLLYLVDFFGFV</sequence>
<reference evidence="2" key="1">
    <citation type="journal article" date="2023" name="Front. Plant Sci.">
        <title>Chromosomal-level genome assembly of Melastoma candidum provides insights into trichome evolution.</title>
        <authorList>
            <person name="Zhong Y."/>
            <person name="Wu W."/>
            <person name="Sun C."/>
            <person name="Zou P."/>
            <person name="Liu Y."/>
            <person name="Dai S."/>
            <person name="Zhou R."/>
        </authorList>
    </citation>
    <scope>NUCLEOTIDE SEQUENCE [LARGE SCALE GENOMIC DNA]</scope>
</reference>
<comment type="caution">
    <text evidence="1">The sequence shown here is derived from an EMBL/GenBank/DDBJ whole genome shotgun (WGS) entry which is preliminary data.</text>
</comment>